<proteinExistence type="predicted"/>
<dbReference type="InterPro" id="IPR011942">
    <property type="entry name" value="PHA_depoly_arom"/>
</dbReference>
<gene>
    <name evidence="2" type="primary">phaZ</name>
    <name evidence="2" type="ORF">KNW02_04750</name>
</gene>
<accession>A0ABS6AFQ4</accession>
<keyword evidence="3" id="KW-1185">Reference proteome</keyword>
<dbReference type="InterPro" id="IPR000073">
    <property type="entry name" value="AB_hydrolase_1"/>
</dbReference>
<dbReference type="RefSeq" id="WP_216032125.1">
    <property type="nucleotide sequence ID" value="NZ_JAHKNG010000005.1"/>
</dbReference>
<sequence length="273" mass="29748">MTEKVIETIRLSGQDLRYALFGPATAKRTLLVFNGIGASLDTVSGFAARFDDTRILTFDMPGIGGSAVPLLPYRMPWVARLAARLLDALDIAQVDVFGISWGGAPAQQFARDFPRRTRSLTLAATSAGFVMVPGNLSVLMKLVTPKRYLQPDYMLSIGPEIYGGQLRMNTELLREHAAAMVPASQRGYLFQLMAGMGWTSWLWLPQIKAPVLIMMGEDDPIVPVVNGRILAARLPDARIRIMDCGHLFVLTDPQGTAAAVEEFLRRDAGGAAA</sequence>
<evidence type="ECO:0000313" key="2">
    <source>
        <dbReference type="EMBL" id="MBU3029432.1"/>
    </source>
</evidence>
<reference evidence="2" key="1">
    <citation type="submission" date="2021-06" db="EMBL/GenBank/DDBJ databases">
        <title>Paracoccus bacterium XHP0099 sp. nov., isolated from the surface waters of the Yellow Sea.</title>
        <authorList>
            <person name="Xue H."/>
            <person name="Zhang D."/>
        </authorList>
    </citation>
    <scope>NUCLEOTIDE SEQUENCE</scope>
    <source>
        <strain evidence="2">XHP0099</strain>
    </source>
</reference>
<evidence type="ECO:0000313" key="3">
    <source>
        <dbReference type="Proteomes" id="UP001166191"/>
    </source>
</evidence>
<dbReference type="PANTHER" id="PTHR43798">
    <property type="entry name" value="MONOACYLGLYCEROL LIPASE"/>
    <property type="match status" value="1"/>
</dbReference>
<dbReference type="NCBIfam" id="TIGR02240">
    <property type="entry name" value="PHA_depoly_arom"/>
    <property type="match status" value="1"/>
</dbReference>
<comment type="caution">
    <text evidence="2">The sequence shown here is derived from an EMBL/GenBank/DDBJ whole genome shotgun (WGS) entry which is preliminary data.</text>
</comment>
<dbReference type="Pfam" id="PF12697">
    <property type="entry name" value="Abhydrolase_6"/>
    <property type="match status" value="1"/>
</dbReference>
<feature type="domain" description="AB hydrolase-1" evidence="1">
    <location>
        <begin position="44"/>
        <end position="259"/>
    </location>
</feature>
<name>A0ABS6AFQ4_9RHOB</name>
<evidence type="ECO:0000259" key="1">
    <source>
        <dbReference type="Pfam" id="PF12697"/>
    </source>
</evidence>
<dbReference type="EMBL" id="JAHKNG010000005">
    <property type="protein sequence ID" value="MBU3029432.1"/>
    <property type="molecule type" value="Genomic_DNA"/>
</dbReference>
<dbReference type="InterPro" id="IPR050266">
    <property type="entry name" value="AB_hydrolase_sf"/>
</dbReference>
<dbReference type="PANTHER" id="PTHR43798:SF5">
    <property type="entry name" value="MONOACYLGLYCEROL LIPASE ABHD6"/>
    <property type="match status" value="1"/>
</dbReference>
<organism evidence="2 3">
    <name type="scientific">Paracoccus marinaquae</name>
    <dbReference type="NCBI Taxonomy" id="2841926"/>
    <lineage>
        <taxon>Bacteria</taxon>
        <taxon>Pseudomonadati</taxon>
        <taxon>Pseudomonadota</taxon>
        <taxon>Alphaproteobacteria</taxon>
        <taxon>Rhodobacterales</taxon>
        <taxon>Paracoccaceae</taxon>
        <taxon>Paracoccus</taxon>
    </lineage>
</organism>
<protein>
    <submittedName>
        <fullName evidence="2">Poly(3-hydroxyalkanoate) depolymerase</fullName>
    </submittedName>
</protein>
<dbReference type="Proteomes" id="UP001166191">
    <property type="component" value="Unassembled WGS sequence"/>
</dbReference>